<organism evidence="1 2">
    <name type="scientific">Rhizophagus irregularis</name>
    <dbReference type="NCBI Taxonomy" id="588596"/>
    <lineage>
        <taxon>Eukaryota</taxon>
        <taxon>Fungi</taxon>
        <taxon>Fungi incertae sedis</taxon>
        <taxon>Mucoromycota</taxon>
        <taxon>Glomeromycotina</taxon>
        <taxon>Glomeromycetes</taxon>
        <taxon>Glomerales</taxon>
        <taxon>Glomeraceae</taxon>
        <taxon>Rhizophagus</taxon>
    </lineage>
</organism>
<keyword evidence="2" id="KW-1185">Reference proteome</keyword>
<sequence length="73" mass="8104">MLVPFGGDQMGNTQKLESAGVVLSLDKFTLDVNDLINSKRKYSSSLDENVGDDFLKEWVPAGSRIRFIKANNL</sequence>
<reference evidence="1 2" key="1">
    <citation type="submission" date="2015-10" db="EMBL/GenBank/DDBJ databases">
        <title>Genome analyses suggest a sexual origin of heterokaryosis in a supposedly ancient asexual fungus.</title>
        <authorList>
            <person name="Ropars J."/>
            <person name="Sedzielewska K."/>
            <person name="Noel J."/>
            <person name="Charron P."/>
            <person name="Farinelli L."/>
            <person name="Marton T."/>
            <person name="Kruger M."/>
            <person name="Pelin A."/>
            <person name="Brachmann A."/>
            <person name="Corradi N."/>
        </authorList>
    </citation>
    <scope>NUCLEOTIDE SEQUENCE [LARGE SCALE GENOMIC DNA]</scope>
    <source>
        <strain evidence="1 2">A4</strain>
    </source>
</reference>
<dbReference type="EMBL" id="LLXI01000094">
    <property type="protein sequence ID" value="PKY40256.1"/>
    <property type="molecule type" value="Genomic_DNA"/>
</dbReference>
<evidence type="ECO:0000313" key="2">
    <source>
        <dbReference type="Proteomes" id="UP000234323"/>
    </source>
</evidence>
<evidence type="ECO:0000313" key="1">
    <source>
        <dbReference type="EMBL" id="PKY40256.1"/>
    </source>
</evidence>
<comment type="caution">
    <text evidence="1">The sequence shown here is derived from an EMBL/GenBank/DDBJ whole genome shotgun (WGS) entry which is preliminary data.</text>
</comment>
<accession>A0A2I1G0X0</accession>
<dbReference type="Proteomes" id="UP000234323">
    <property type="component" value="Unassembled WGS sequence"/>
</dbReference>
<gene>
    <name evidence="1" type="ORF">RhiirA4_453590</name>
</gene>
<dbReference type="AlphaFoldDB" id="A0A2I1G0X0"/>
<proteinExistence type="predicted"/>
<name>A0A2I1G0X0_9GLOM</name>
<protein>
    <submittedName>
        <fullName evidence="1">Uncharacterized protein</fullName>
    </submittedName>
</protein>
<dbReference type="OrthoDB" id="2417997at2759"/>